<dbReference type="OrthoDB" id="687700at2759"/>
<name>A0A200R7V9_MACCD</name>
<evidence type="ECO:0000313" key="3">
    <source>
        <dbReference type="EMBL" id="OVA18776.1"/>
    </source>
</evidence>
<organism evidence="3 4">
    <name type="scientific">Macleaya cordata</name>
    <name type="common">Five-seeded plume-poppy</name>
    <name type="synonym">Bocconia cordata</name>
    <dbReference type="NCBI Taxonomy" id="56857"/>
    <lineage>
        <taxon>Eukaryota</taxon>
        <taxon>Viridiplantae</taxon>
        <taxon>Streptophyta</taxon>
        <taxon>Embryophyta</taxon>
        <taxon>Tracheophyta</taxon>
        <taxon>Spermatophyta</taxon>
        <taxon>Magnoliopsida</taxon>
        <taxon>Ranunculales</taxon>
        <taxon>Papaveraceae</taxon>
        <taxon>Papaveroideae</taxon>
        <taxon>Macleaya</taxon>
    </lineage>
</organism>
<evidence type="ECO:0000313" key="4">
    <source>
        <dbReference type="Proteomes" id="UP000195402"/>
    </source>
</evidence>
<protein>
    <recommendedName>
        <fullName evidence="2">MULE transposase domain-containing protein</fullName>
    </recommendedName>
</protein>
<dbReference type="PANTHER" id="PTHR31973:SF187">
    <property type="entry name" value="MUTATOR TRANSPOSASE MUDRA PROTEIN"/>
    <property type="match status" value="1"/>
</dbReference>
<sequence length="319" mass="37665">MTSLDAQNGVVPLGILICKTENYENWKKFLECMMDLLTRNPRKLTFMSDRQKGLRGAVEEVFKELNHNYRFCFRHLYKNFKGTYKGKMLESLAWNTAMSYKKTDFYRWIEDLDKIDHNAHEYLVREEPKSWSRAYFEHSTQCEVIVNNFPESFNKMILKMRDKPIWMIGEMYNDLVMKTFYKRRALASSWEEGALVPTVQSHIDSMKNNIQLYTFKATNDFLFEVSNSARTRWQVNIREKRYKSDWGKPSTPVKGPIGDHNKPGRQKMARRRGQDEGNPSAKKLKTCKECGKIGHNIRTCSRLVVRQEQEEAFHSQVLV</sequence>
<evidence type="ECO:0000259" key="2">
    <source>
        <dbReference type="Pfam" id="PF10551"/>
    </source>
</evidence>
<evidence type="ECO:0000256" key="1">
    <source>
        <dbReference type="SAM" id="MobiDB-lite"/>
    </source>
</evidence>
<comment type="caution">
    <text evidence="3">The sequence shown here is derived from an EMBL/GenBank/DDBJ whole genome shotgun (WGS) entry which is preliminary data.</text>
</comment>
<dbReference type="InParanoid" id="A0A200R7V9"/>
<dbReference type="EMBL" id="MVGT01000432">
    <property type="protein sequence ID" value="OVA18776.1"/>
    <property type="molecule type" value="Genomic_DNA"/>
</dbReference>
<dbReference type="InterPro" id="IPR018289">
    <property type="entry name" value="MULE_transposase_dom"/>
</dbReference>
<feature type="region of interest" description="Disordered" evidence="1">
    <location>
        <begin position="244"/>
        <end position="282"/>
    </location>
</feature>
<keyword evidence="4" id="KW-1185">Reference proteome</keyword>
<dbReference type="Proteomes" id="UP000195402">
    <property type="component" value="Unassembled WGS sequence"/>
</dbReference>
<feature type="domain" description="MULE transposase" evidence="2">
    <location>
        <begin position="3"/>
        <end position="79"/>
    </location>
</feature>
<dbReference type="OMA" id="WHARHIC"/>
<reference evidence="3 4" key="1">
    <citation type="journal article" date="2017" name="Mol. Plant">
        <title>The Genome of Medicinal Plant Macleaya cordata Provides New Insights into Benzylisoquinoline Alkaloids Metabolism.</title>
        <authorList>
            <person name="Liu X."/>
            <person name="Liu Y."/>
            <person name="Huang P."/>
            <person name="Ma Y."/>
            <person name="Qing Z."/>
            <person name="Tang Q."/>
            <person name="Cao H."/>
            <person name="Cheng P."/>
            <person name="Zheng Y."/>
            <person name="Yuan Z."/>
            <person name="Zhou Y."/>
            <person name="Liu J."/>
            <person name="Tang Z."/>
            <person name="Zhuo Y."/>
            <person name="Zhang Y."/>
            <person name="Yu L."/>
            <person name="Huang J."/>
            <person name="Yang P."/>
            <person name="Peng Q."/>
            <person name="Zhang J."/>
            <person name="Jiang W."/>
            <person name="Zhang Z."/>
            <person name="Lin K."/>
            <person name="Ro D.K."/>
            <person name="Chen X."/>
            <person name="Xiong X."/>
            <person name="Shang Y."/>
            <person name="Huang S."/>
            <person name="Zeng J."/>
        </authorList>
    </citation>
    <scope>NUCLEOTIDE SEQUENCE [LARGE SCALE GENOMIC DNA]</scope>
    <source>
        <strain evidence="4">cv. BLH2017</strain>
        <tissue evidence="3">Root</tissue>
    </source>
</reference>
<gene>
    <name evidence="3" type="ORF">BVC80_143g12</name>
</gene>
<dbReference type="Pfam" id="PF10551">
    <property type="entry name" value="MULE"/>
    <property type="match status" value="1"/>
</dbReference>
<dbReference type="AlphaFoldDB" id="A0A200R7V9"/>
<dbReference type="STRING" id="56857.A0A200R7V9"/>
<proteinExistence type="predicted"/>
<dbReference type="PANTHER" id="PTHR31973">
    <property type="entry name" value="POLYPROTEIN, PUTATIVE-RELATED"/>
    <property type="match status" value="1"/>
</dbReference>
<accession>A0A200R7V9</accession>